<organism evidence="12 13">
    <name type="scientific">Banduia mediterranea</name>
    <dbReference type="NCBI Taxonomy" id="3075609"/>
    <lineage>
        <taxon>Bacteria</taxon>
        <taxon>Pseudomonadati</taxon>
        <taxon>Pseudomonadota</taxon>
        <taxon>Gammaproteobacteria</taxon>
        <taxon>Nevskiales</taxon>
        <taxon>Algiphilaceae</taxon>
        <taxon>Banduia</taxon>
    </lineage>
</organism>
<gene>
    <name evidence="12" type="ORF">RM530_04915</name>
</gene>
<comment type="caution">
    <text evidence="12">The sequence shown here is derived from an EMBL/GenBank/DDBJ whole genome shotgun (WGS) entry which is preliminary data.</text>
</comment>
<keyword evidence="6" id="KW-0812">Transmembrane</keyword>
<dbReference type="InterPro" id="IPR011990">
    <property type="entry name" value="TPR-like_helical_dom_sf"/>
</dbReference>
<accession>A0ABU2WFQ0</accession>
<dbReference type="SUPFAM" id="SSF74653">
    <property type="entry name" value="TolA/TonB C-terminal domain"/>
    <property type="match status" value="1"/>
</dbReference>
<dbReference type="InterPro" id="IPR006260">
    <property type="entry name" value="TonB/TolA_C"/>
</dbReference>
<reference evidence="12 13" key="1">
    <citation type="submission" date="2023-09" db="EMBL/GenBank/DDBJ databases">
        <authorList>
            <person name="Rey-Velasco X."/>
        </authorList>
    </citation>
    <scope>NUCLEOTIDE SEQUENCE [LARGE SCALE GENOMIC DNA]</scope>
    <source>
        <strain evidence="12 13">W345</strain>
    </source>
</reference>
<evidence type="ECO:0000256" key="1">
    <source>
        <dbReference type="ARBA" id="ARBA00004383"/>
    </source>
</evidence>
<evidence type="ECO:0000313" key="12">
    <source>
        <dbReference type="EMBL" id="MDT0496703.1"/>
    </source>
</evidence>
<feature type="chain" id="PRO_5046825422" evidence="10">
    <location>
        <begin position="34"/>
        <end position="366"/>
    </location>
</feature>
<dbReference type="EMBL" id="JAVRIC010000005">
    <property type="protein sequence ID" value="MDT0496703.1"/>
    <property type="molecule type" value="Genomic_DNA"/>
</dbReference>
<evidence type="ECO:0000256" key="4">
    <source>
        <dbReference type="ARBA" id="ARBA00022475"/>
    </source>
</evidence>
<keyword evidence="10" id="KW-0732">Signal</keyword>
<evidence type="ECO:0000256" key="5">
    <source>
        <dbReference type="ARBA" id="ARBA00022519"/>
    </source>
</evidence>
<dbReference type="PROSITE" id="PS51257">
    <property type="entry name" value="PROKAR_LIPOPROTEIN"/>
    <property type="match status" value="1"/>
</dbReference>
<dbReference type="RefSeq" id="WP_311364097.1">
    <property type="nucleotide sequence ID" value="NZ_JAVRIC010000005.1"/>
</dbReference>
<evidence type="ECO:0000259" key="11">
    <source>
        <dbReference type="PROSITE" id="PS52015"/>
    </source>
</evidence>
<evidence type="ECO:0000256" key="2">
    <source>
        <dbReference type="ARBA" id="ARBA00006555"/>
    </source>
</evidence>
<keyword evidence="9" id="KW-0472">Membrane</keyword>
<dbReference type="Gene3D" id="3.30.1150.10">
    <property type="match status" value="1"/>
</dbReference>
<feature type="signal peptide" evidence="10">
    <location>
        <begin position="1"/>
        <end position="33"/>
    </location>
</feature>
<evidence type="ECO:0000256" key="10">
    <source>
        <dbReference type="SAM" id="SignalP"/>
    </source>
</evidence>
<evidence type="ECO:0000256" key="8">
    <source>
        <dbReference type="ARBA" id="ARBA00022989"/>
    </source>
</evidence>
<evidence type="ECO:0000256" key="7">
    <source>
        <dbReference type="ARBA" id="ARBA00022927"/>
    </source>
</evidence>
<evidence type="ECO:0000256" key="9">
    <source>
        <dbReference type="ARBA" id="ARBA00023136"/>
    </source>
</evidence>
<name>A0ABU2WFQ0_9GAMM</name>
<dbReference type="PROSITE" id="PS52015">
    <property type="entry name" value="TONB_CTD"/>
    <property type="match status" value="1"/>
</dbReference>
<dbReference type="PANTHER" id="PTHR33446">
    <property type="entry name" value="PROTEIN TONB-RELATED"/>
    <property type="match status" value="1"/>
</dbReference>
<dbReference type="InterPro" id="IPR051045">
    <property type="entry name" value="TonB-dependent_transducer"/>
</dbReference>
<dbReference type="Pfam" id="PF03544">
    <property type="entry name" value="TonB_C"/>
    <property type="match status" value="1"/>
</dbReference>
<keyword evidence="13" id="KW-1185">Reference proteome</keyword>
<dbReference type="NCBIfam" id="TIGR01352">
    <property type="entry name" value="tonB_Cterm"/>
    <property type="match status" value="1"/>
</dbReference>
<proteinExistence type="inferred from homology"/>
<comment type="subcellular location">
    <subcellularLocation>
        <location evidence="1">Cell inner membrane</location>
        <topology evidence="1">Single-pass membrane protein</topology>
        <orientation evidence="1">Periplasmic side</orientation>
    </subcellularLocation>
</comment>
<feature type="domain" description="TonB C-terminal" evidence="11">
    <location>
        <begin position="275"/>
        <end position="366"/>
    </location>
</feature>
<evidence type="ECO:0000256" key="3">
    <source>
        <dbReference type="ARBA" id="ARBA00022448"/>
    </source>
</evidence>
<dbReference type="Gene3D" id="1.25.40.10">
    <property type="entry name" value="Tetratricopeptide repeat domain"/>
    <property type="match status" value="1"/>
</dbReference>
<evidence type="ECO:0000256" key="6">
    <source>
        <dbReference type="ARBA" id="ARBA00022692"/>
    </source>
</evidence>
<keyword evidence="3" id="KW-0813">Transport</keyword>
<evidence type="ECO:0000313" key="13">
    <source>
        <dbReference type="Proteomes" id="UP001254608"/>
    </source>
</evidence>
<sequence length="366" mass="40293">MSRIVAFLGLAGRGYVPLWLALLSCTACAYAHAAGAAECESPRNSRQVRTAVEDARSAIAEGRAASAIESLLAQAATTRKDADRATLLLTAGYLQLRGRQLDEASDTLAAAMQAASPDSATRRSVRELMAQALWEQKRYQQIIELYESTNVCVLESPWTASYSYGAALLKTGQLDRVYELAAAVIGPMRESMNLRDDEPLYDGFEWQVLGMSAQCALQKRRPCLESWRDLYRIRDMSETISPALSFMLPRIKDWPEAQAILPGTITLDAGVANDGDWVPAAIMRDAVPAYPTSAIRNGQEGWVLLRIEFDRDGNVSDAEVLKSRPERVFDAAALSAAKRIVMMPSPDIPAGETRATRKLYQFRIAR</sequence>
<dbReference type="InterPro" id="IPR037682">
    <property type="entry name" value="TonB_C"/>
</dbReference>
<comment type="similarity">
    <text evidence="2">Belongs to the TonB family.</text>
</comment>
<keyword evidence="5" id="KW-0997">Cell inner membrane</keyword>
<keyword evidence="4" id="KW-1003">Cell membrane</keyword>
<dbReference type="Proteomes" id="UP001254608">
    <property type="component" value="Unassembled WGS sequence"/>
</dbReference>
<keyword evidence="7" id="KW-0653">Protein transport</keyword>
<protein>
    <submittedName>
        <fullName evidence="12">TonB family protein</fullName>
    </submittedName>
</protein>
<keyword evidence="8" id="KW-1133">Transmembrane helix</keyword>